<evidence type="ECO:0000256" key="1">
    <source>
        <dbReference type="ARBA" id="ARBA00004651"/>
    </source>
</evidence>
<name>A0ABW4Q8S2_9MICC</name>
<dbReference type="RefSeq" id="WP_343879017.1">
    <property type="nucleotide sequence ID" value="NZ_BAAAIJ010000032.1"/>
</dbReference>
<keyword evidence="4 6" id="KW-1133">Transmembrane helix</keyword>
<keyword evidence="8" id="KW-1185">Reference proteome</keyword>
<proteinExistence type="predicted"/>
<evidence type="ECO:0000256" key="5">
    <source>
        <dbReference type="ARBA" id="ARBA00023136"/>
    </source>
</evidence>
<reference evidence="8" key="1">
    <citation type="journal article" date="2019" name="Int. J. Syst. Evol. Microbiol.">
        <title>The Global Catalogue of Microorganisms (GCM) 10K type strain sequencing project: providing services to taxonomists for standard genome sequencing and annotation.</title>
        <authorList>
            <consortium name="The Broad Institute Genomics Platform"/>
            <consortium name="The Broad Institute Genome Sequencing Center for Infectious Disease"/>
            <person name="Wu L."/>
            <person name="Ma J."/>
        </authorList>
    </citation>
    <scope>NUCLEOTIDE SEQUENCE [LARGE SCALE GENOMIC DNA]</scope>
    <source>
        <strain evidence="8">JCM 11496</strain>
    </source>
</reference>
<dbReference type="Proteomes" id="UP001597307">
    <property type="component" value="Unassembled WGS sequence"/>
</dbReference>
<sequence length="277" mass="28583">MPLTAVMALWIPEADVFPSAPPGFLTPKDSPVTTSNYLALLGVAIVLALTPGPDTLLTLKYALRRRRAGFFSALGSAVGVFGWAALVAAGVATFFQDSPMAFNALRVVGGLYLFYLGYRSLTAHPRTAVKETVKETIKETVSAAVPLGAGTGPDPVDFSAGDSGPGNPSPHGHTAGWSAFSAGVLCCLTNPKTGLFFLALIPQFTPTDAGALYVIAVVGGTVSAVIGGYLMVVALGAHTAGVWLNRPTTTLWIERISGLVFVGLGLLTILPALSALV</sequence>
<feature type="transmembrane region" description="Helical" evidence="6">
    <location>
        <begin position="101"/>
        <end position="118"/>
    </location>
</feature>
<feature type="transmembrane region" description="Helical" evidence="6">
    <location>
        <begin position="256"/>
        <end position="276"/>
    </location>
</feature>
<keyword evidence="5 6" id="KW-0472">Membrane</keyword>
<evidence type="ECO:0000256" key="3">
    <source>
        <dbReference type="ARBA" id="ARBA00022692"/>
    </source>
</evidence>
<feature type="transmembrane region" description="Helical" evidence="6">
    <location>
        <begin position="71"/>
        <end position="95"/>
    </location>
</feature>
<dbReference type="EMBL" id="JBHUGA010000040">
    <property type="protein sequence ID" value="MFD1847082.1"/>
    <property type="molecule type" value="Genomic_DNA"/>
</dbReference>
<feature type="transmembrane region" description="Helical" evidence="6">
    <location>
        <begin position="38"/>
        <end position="59"/>
    </location>
</feature>
<evidence type="ECO:0000313" key="7">
    <source>
        <dbReference type="EMBL" id="MFD1847082.1"/>
    </source>
</evidence>
<evidence type="ECO:0000256" key="4">
    <source>
        <dbReference type="ARBA" id="ARBA00022989"/>
    </source>
</evidence>
<gene>
    <name evidence="7" type="ORF">ACFSFX_10790</name>
</gene>
<evidence type="ECO:0000256" key="2">
    <source>
        <dbReference type="ARBA" id="ARBA00022475"/>
    </source>
</evidence>
<dbReference type="InterPro" id="IPR001123">
    <property type="entry name" value="LeuE-type"/>
</dbReference>
<comment type="subcellular location">
    <subcellularLocation>
        <location evidence="1">Cell membrane</location>
        <topology evidence="1">Multi-pass membrane protein</topology>
    </subcellularLocation>
</comment>
<organism evidence="7 8">
    <name type="scientific">Arthrobacter flavus</name>
    <dbReference type="NCBI Taxonomy" id="95172"/>
    <lineage>
        <taxon>Bacteria</taxon>
        <taxon>Bacillati</taxon>
        <taxon>Actinomycetota</taxon>
        <taxon>Actinomycetes</taxon>
        <taxon>Micrococcales</taxon>
        <taxon>Micrococcaceae</taxon>
        <taxon>Arthrobacter</taxon>
    </lineage>
</organism>
<accession>A0ABW4Q8S2</accession>
<protein>
    <submittedName>
        <fullName evidence="7">LysE family translocator</fullName>
    </submittedName>
</protein>
<comment type="caution">
    <text evidence="7">The sequence shown here is derived from an EMBL/GenBank/DDBJ whole genome shotgun (WGS) entry which is preliminary data.</text>
</comment>
<feature type="transmembrane region" description="Helical" evidence="6">
    <location>
        <begin position="211"/>
        <end position="236"/>
    </location>
</feature>
<dbReference type="PANTHER" id="PTHR30086">
    <property type="entry name" value="ARGININE EXPORTER PROTEIN ARGO"/>
    <property type="match status" value="1"/>
</dbReference>
<dbReference type="PANTHER" id="PTHR30086:SF20">
    <property type="entry name" value="ARGININE EXPORTER PROTEIN ARGO-RELATED"/>
    <property type="match status" value="1"/>
</dbReference>
<dbReference type="Pfam" id="PF01810">
    <property type="entry name" value="LysE"/>
    <property type="match status" value="1"/>
</dbReference>
<keyword evidence="3 6" id="KW-0812">Transmembrane</keyword>
<evidence type="ECO:0000256" key="6">
    <source>
        <dbReference type="SAM" id="Phobius"/>
    </source>
</evidence>
<evidence type="ECO:0000313" key="8">
    <source>
        <dbReference type="Proteomes" id="UP001597307"/>
    </source>
</evidence>
<keyword evidence="2" id="KW-1003">Cell membrane</keyword>